<dbReference type="EMBL" id="BNDV01000008">
    <property type="protein sequence ID" value="GHI14097.1"/>
    <property type="molecule type" value="Genomic_DNA"/>
</dbReference>
<dbReference type="InterPro" id="IPR016024">
    <property type="entry name" value="ARM-type_fold"/>
</dbReference>
<name>A0ABQ3NMV2_STRVG</name>
<proteinExistence type="predicted"/>
<organism evidence="2 3">
    <name type="scientific">Streptomyces virginiae</name>
    <name type="common">Streptomyces cinnamonensis</name>
    <dbReference type="NCBI Taxonomy" id="1961"/>
    <lineage>
        <taxon>Bacteria</taxon>
        <taxon>Bacillati</taxon>
        <taxon>Actinomycetota</taxon>
        <taxon>Actinomycetes</taxon>
        <taxon>Kitasatosporales</taxon>
        <taxon>Streptomycetaceae</taxon>
        <taxon>Streptomyces</taxon>
    </lineage>
</organism>
<feature type="region of interest" description="Disordered" evidence="1">
    <location>
        <begin position="1"/>
        <end position="31"/>
    </location>
</feature>
<protein>
    <submittedName>
        <fullName evidence="2">Uncharacterized protein</fullName>
    </submittedName>
</protein>
<sequence length="947" mass="102337">MNSKWPLSRGEDSGRGGGKTGGTPVPGDRGIFAGADVGLGITGDKNQVTADGDVVNGDKHETNTTTVYHYHAAGAADATATVRSSRVDRQEQAEQILVGPLNTEVLAPILRRADTLLPTNPGQAAGLYGDIASNLHANGFHGHAAVMQSKQMAALQAAGHFVAAAEMAASLAVASLRSGDYDRARSLAGDVAKLAFKSDEAGEPRAEEVRRTAELLQAARESLLHPLGDLDSLRYALLAGSAGQDPAFRPVLVLLLAEQALAVDPDSVRELETLLSEAIATLHSGGDDGDHTLLRLRLVRAHYDPAERHALHQQARQHRMTRRPAALVFAREGRRLAEQGNADAAVEAYRSAVDAGIRADLPQDAADWLYSVRSINVWYRPWPTDLDDEHRLAQALRATGSGRLLVRARHPREKALSAVVREKPREAITAAQRWLVDTLVTGDWTGELEALRFLADLYKDNTEAGLAASYYQRAGDADAAKKLAASSGDTLLPVGPLQGVPWRVSRARAAQLEAQADILDDDAAVSFLGELLDMARRLLSGDLAESPRRHLLHQVLSSACSLAPRGTLEQAGQVLTELVEFKRTDRDTAWLAISERHPHLAFQAITKLLDEAERDSYDAMAALGQSRWVRILTSPSSPLTATEQAACQTRLVALADDNSSPAVLALSQVLPDHPTVQAAAQEALERILFRPEPDPHTTSVGDGLMSDAFLVCHLDESSRRRCADRLTEIASDRREIADARRSALIGLRNLVADLPQADRTAIYHQAKPFILGEQDGSHLDSEMTGTPHPLSAVRISFGTASLRGPALKLAHRAAEHDDERHWVRENAVALLRTDVPSDVGDAAHVLAYLPSEIAISVDPALLVTHNNRIVRQAGAFLAVSHADQHPQTIRRLAEDPDHTVRRTLAEVAELRMKEGPVHPVVPEVLERLAEDVRASVRHAAVSALRAS</sequence>
<evidence type="ECO:0000313" key="2">
    <source>
        <dbReference type="EMBL" id="GHI14097.1"/>
    </source>
</evidence>
<keyword evidence="3" id="KW-1185">Reference proteome</keyword>
<dbReference type="SUPFAM" id="SSF48371">
    <property type="entry name" value="ARM repeat"/>
    <property type="match status" value="1"/>
</dbReference>
<reference evidence="3" key="1">
    <citation type="submission" date="2020-09" db="EMBL/GenBank/DDBJ databases">
        <title>Whole genome shotgun sequence of Streptomyces cinnamonensis NBRC 15873.</title>
        <authorList>
            <person name="Komaki H."/>
            <person name="Tamura T."/>
        </authorList>
    </citation>
    <scope>NUCLEOTIDE SEQUENCE [LARGE SCALE GENOMIC DNA]</scope>
    <source>
        <strain evidence="3">NBRC 15873</strain>
    </source>
</reference>
<dbReference type="Proteomes" id="UP000660554">
    <property type="component" value="Unassembled WGS sequence"/>
</dbReference>
<comment type="caution">
    <text evidence="2">The sequence shown here is derived from an EMBL/GenBank/DDBJ whole genome shotgun (WGS) entry which is preliminary data.</text>
</comment>
<gene>
    <name evidence="2" type="ORF">Scinn_35600</name>
</gene>
<evidence type="ECO:0000256" key="1">
    <source>
        <dbReference type="SAM" id="MobiDB-lite"/>
    </source>
</evidence>
<accession>A0ABQ3NMV2</accession>
<dbReference type="RefSeq" id="WP_191870081.1">
    <property type="nucleotide sequence ID" value="NZ_BMRU01000056.1"/>
</dbReference>
<evidence type="ECO:0000313" key="3">
    <source>
        <dbReference type="Proteomes" id="UP000660554"/>
    </source>
</evidence>
<dbReference type="GeneID" id="86952464"/>